<dbReference type="PIRSF" id="PIRSF006324">
    <property type="entry name" value="LeuE"/>
    <property type="match status" value="1"/>
</dbReference>
<name>A0A2U3TGX7_9NEIS</name>
<keyword evidence="5 7" id="KW-1133">Transmembrane helix</keyword>
<evidence type="ECO:0000256" key="5">
    <source>
        <dbReference type="ARBA" id="ARBA00022989"/>
    </source>
</evidence>
<evidence type="ECO:0000256" key="2">
    <source>
        <dbReference type="ARBA" id="ARBA00007928"/>
    </source>
</evidence>
<comment type="similarity">
    <text evidence="2">Belongs to the Rht family.</text>
</comment>
<proteinExistence type="inferred from homology"/>
<feature type="transmembrane region" description="Helical" evidence="7">
    <location>
        <begin position="161"/>
        <end position="188"/>
    </location>
</feature>
<dbReference type="EMBL" id="CP028519">
    <property type="protein sequence ID" value="AVY92647.1"/>
    <property type="molecule type" value="Genomic_DNA"/>
</dbReference>
<dbReference type="Proteomes" id="UP000244173">
    <property type="component" value="Chromosome"/>
</dbReference>
<keyword evidence="4 7" id="KW-0812">Transmembrane</keyword>
<protein>
    <submittedName>
        <fullName evidence="8">Leucine efflux protein LeuE</fullName>
    </submittedName>
</protein>
<feature type="transmembrane region" description="Helical" evidence="7">
    <location>
        <begin position="130"/>
        <end position="149"/>
    </location>
</feature>
<accession>A0A2U3TGX7</accession>
<dbReference type="GO" id="GO:0015820">
    <property type="term" value="P:L-leucine transport"/>
    <property type="evidence" value="ECO:0007669"/>
    <property type="project" value="TreeGrafter"/>
</dbReference>
<gene>
    <name evidence="8" type="ORF">DAI18_00245</name>
</gene>
<dbReference type="STRING" id="1122240.GCA_000620105_02868"/>
<feature type="transmembrane region" description="Helical" evidence="7">
    <location>
        <begin position="71"/>
        <end position="93"/>
    </location>
</feature>
<comment type="subcellular location">
    <subcellularLocation>
        <location evidence="1">Cell membrane</location>
        <topology evidence="1">Multi-pass membrane protein</topology>
    </subcellularLocation>
</comment>
<dbReference type="NCBIfam" id="NF008201">
    <property type="entry name" value="PRK10958.1"/>
    <property type="match status" value="1"/>
</dbReference>
<dbReference type="PANTHER" id="PTHR30086">
    <property type="entry name" value="ARGININE EXPORTER PROTEIN ARGO"/>
    <property type="match status" value="1"/>
</dbReference>
<organism evidence="8 9">
    <name type="scientific">Microvirgula aerodenitrificans</name>
    <dbReference type="NCBI Taxonomy" id="57480"/>
    <lineage>
        <taxon>Bacteria</taxon>
        <taxon>Pseudomonadati</taxon>
        <taxon>Pseudomonadota</taxon>
        <taxon>Betaproteobacteria</taxon>
        <taxon>Neisseriales</taxon>
        <taxon>Aquaspirillaceae</taxon>
        <taxon>Microvirgula</taxon>
    </lineage>
</organism>
<dbReference type="InterPro" id="IPR001123">
    <property type="entry name" value="LeuE-type"/>
</dbReference>
<dbReference type="GO" id="GO:0015190">
    <property type="term" value="F:L-leucine transmembrane transporter activity"/>
    <property type="evidence" value="ECO:0007669"/>
    <property type="project" value="TreeGrafter"/>
</dbReference>
<keyword evidence="3" id="KW-1003">Cell membrane</keyword>
<dbReference type="GO" id="GO:0005886">
    <property type="term" value="C:plasma membrane"/>
    <property type="evidence" value="ECO:0007669"/>
    <property type="project" value="UniProtKB-SubCell"/>
</dbReference>
<keyword evidence="6 7" id="KW-0472">Membrane</keyword>
<evidence type="ECO:0000256" key="3">
    <source>
        <dbReference type="ARBA" id="ARBA00022475"/>
    </source>
</evidence>
<evidence type="ECO:0000256" key="6">
    <source>
        <dbReference type="ARBA" id="ARBA00023136"/>
    </source>
</evidence>
<dbReference type="PANTHER" id="PTHR30086:SF15">
    <property type="entry name" value="LEUCINE EFFLUX PROTEIN"/>
    <property type="match status" value="1"/>
</dbReference>
<sequence length="219" mass="23486">MFGVMYLFSYILGVLAIVLVPGPNSIYVLTTAARSGIRSGYGGALGIFIGDSVLMSLSALGAASVLHANLFLFNVVRLAGAAYLCYLGIGMLFNGMRSLVGKRTETVQADVTEAPAAREHTPFGTSCRKALMISLINPKAILFFLSFFVQFVDPDYAYPTISFLVLGLIMQAFSMCYLSILILAGSSLARVFSRQKKLKALLHGMIGGLFVSFGIRLAA</sequence>
<evidence type="ECO:0000256" key="1">
    <source>
        <dbReference type="ARBA" id="ARBA00004651"/>
    </source>
</evidence>
<feature type="transmembrane region" description="Helical" evidence="7">
    <location>
        <begin position="41"/>
        <end position="65"/>
    </location>
</feature>
<feature type="transmembrane region" description="Helical" evidence="7">
    <location>
        <begin position="200"/>
        <end position="218"/>
    </location>
</feature>
<keyword evidence="9" id="KW-1185">Reference proteome</keyword>
<dbReference type="RefSeq" id="WP_107888505.1">
    <property type="nucleotide sequence ID" value="NZ_CP028519.1"/>
</dbReference>
<evidence type="ECO:0000256" key="7">
    <source>
        <dbReference type="SAM" id="Phobius"/>
    </source>
</evidence>
<feature type="transmembrane region" description="Helical" evidence="7">
    <location>
        <begin position="6"/>
        <end position="29"/>
    </location>
</feature>
<evidence type="ECO:0000313" key="8">
    <source>
        <dbReference type="EMBL" id="AVY92647.1"/>
    </source>
</evidence>
<evidence type="ECO:0000313" key="9">
    <source>
        <dbReference type="Proteomes" id="UP000244173"/>
    </source>
</evidence>
<dbReference type="AlphaFoldDB" id="A0A2U3TGX7"/>
<dbReference type="KEGG" id="maer:DAI18_00245"/>
<evidence type="ECO:0000256" key="4">
    <source>
        <dbReference type="ARBA" id="ARBA00022692"/>
    </source>
</evidence>
<dbReference type="OrthoDB" id="9804822at2"/>
<reference evidence="8 9" key="1">
    <citation type="submission" date="2018-04" db="EMBL/GenBank/DDBJ databases">
        <title>Denitrifier Microvirgula.</title>
        <authorList>
            <person name="Anderson E."/>
            <person name="Jang J."/>
            <person name="Ishii S."/>
        </authorList>
    </citation>
    <scope>NUCLEOTIDE SEQUENCE [LARGE SCALE GENOMIC DNA]</scope>
    <source>
        <strain evidence="8 9">BE2.4</strain>
    </source>
</reference>
<dbReference type="Pfam" id="PF01810">
    <property type="entry name" value="LysE"/>
    <property type="match status" value="1"/>
</dbReference>